<keyword evidence="2" id="KW-0812">Transmembrane</keyword>
<organism evidence="3 4">
    <name type="scientific">Diaphorina citri</name>
    <name type="common">Asian citrus psyllid</name>
    <dbReference type="NCBI Taxonomy" id="121845"/>
    <lineage>
        <taxon>Eukaryota</taxon>
        <taxon>Metazoa</taxon>
        <taxon>Ecdysozoa</taxon>
        <taxon>Arthropoda</taxon>
        <taxon>Hexapoda</taxon>
        <taxon>Insecta</taxon>
        <taxon>Pterygota</taxon>
        <taxon>Neoptera</taxon>
        <taxon>Paraneoptera</taxon>
        <taxon>Hemiptera</taxon>
        <taxon>Sternorrhyncha</taxon>
        <taxon>Psylloidea</taxon>
        <taxon>Psyllidae</taxon>
        <taxon>Diaphorininae</taxon>
        <taxon>Diaphorina</taxon>
    </lineage>
</organism>
<keyword evidence="3" id="KW-1185">Reference proteome</keyword>
<feature type="compositionally biased region" description="Low complexity" evidence="1">
    <location>
        <begin position="177"/>
        <end position="195"/>
    </location>
</feature>
<protein>
    <submittedName>
        <fullName evidence="4">Uncharacterized protein LOC113467254</fullName>
    </submittedName>
</protein>
<accession>A0A3Q0IWU1</accession>
<keyword evidence="2" id="KW-0472">Membrane</keyword>
<evidence type="ECO:0000313" key="4">
    <source>
        <dbReference type="RefSeq" id="XP_026679138.1"/>
    </source>
</evidence>
<name>A0A3Q0IWU1_DIACI</name>
<feature type="transmembrane region" description="Helical" evidence="2">
    <location>
        <begin position="12"/>
        <end position="32"/>
    </location>
</feature>
<gene>
    <name evidence="4" type="primary">LOC113467254</name>
</gene>
<evidence type="ECO:0000256" key="1">
    <source>
        <dbReference type="SAM" id="MobiDB-lite"/>
    </source>
</evidence>
<dbReference type="PaxDb" id="121845-A0A3Q0IWU1"/>
<reference evidence="4" key="1">
    <citation type="submission" date="2025-08" db="UniProtKB">
        <authorList>
            <consortium name="RefSeq"/>
        </authorList>
    </citation>
    <scope>IDENTIFICATION</scope>
</reference>
<evidence type="ECO:0000313" key="3">
    <source>
        <dbReference type="Proteomes" id="UP000079169"/>
    </source>
</evidence>
<dbReference type="KEGG" id="dci:113467254"/>
<dbReference type="GeneID" id="113467254"/>
<proteinExistence type="predicted"/>
<evidence type="ECO:0000256" key="2">
    <source>
        <dbReference type="SAM" id="Phobius"/>
    </source>
</evidence>
<dbReference type="AlphaFoldDB" id="A0A3Q0IWU1"/>
<dbReference type="RefSeq" id="XP_026679138.1">
    <property type="nucleotide sequence ID" value="XM_026823337.1"/>
</dbReference>
<sequence>MMNNLTQWTPLFSSIMLVMLLHAVVNILNRYVNALLMLDEDCDIPSSDVFSCSLLVFLALMWLLASSQHKTRVKKYGLALIQAELLLQGMHIVFMCRLFSLRLCDILPILGDSHIGCLNLFKTLFVLWSGHMAIKMLMNFLNKKPNSDSCCEPCPPPECKDIGPNLAPPPQPVQYTSQNSPYNGSCSSSSNISRSTPNCCRPTSNMYVPPRRTHCGDS</sequence>
<keyword evidence="2" id="KW-1133">Transmembrane helix</keyword>
<dbReference type="Proteomes" id="UP000079169">
    <property type="component" value="Unplaced"/>
</dbReference>
<feature type="transmembrane region" description="Helical" evidence="2">
    <location>
        <begin position="44"/>
        <end position="64"/>
    </location>
</feature>
<feature type="region of interest" description="Disordered" evidence="1">
    <location>
        <begin position="168"/>
        <end position="197"/>
    </location>
</feature>